<dbReference type="SUPFAM" id="SSF52047">
    <property type="entry name" value="RNI-like"/>
    <property type="match status" value="1"/>
</dbReference>
<dbReference type="STRING" id="94237.ENSMMOP00000023337"/>
<protein>
    <submittedName>
        <fullName evidence="3">Uncharacterized protein</fullName>
    </submittedName>
</protein>
<keyword evidence="1" id="KW-0433">Leucine-rich repeat</keyword>
<evidence type="ECO:0000256" key="2">
    <source>
        <dbReference type="ARBA" id="ARBA00022737"/>
    </source>
</evidence>
<dbReference type="Ensembl" id="ENSMMOT00000023722.1">
    <property type="protein sequence ID" value="ENSMMOP00000023337.1"/>
    <property type="gene ID" value="ENSMMOG00000017755.1"/>
</dbReference>
<name>A0A3Q4BQM4_MOLML</name>
<sequence>QRRILLSWDVTCTEQNDIKTVNYGVICASLRLRDCGLSQTSCASLASALRSNPSHLTELELSANRLRDSRVTPILIFIRTVG</sequence>
<dbReference type="PANTHER" id="PTHR24106">
    <property type="entry name" value="NACHT, LRR AND CARD DOMAINS-CONTAINING"/>
    <property type="match status" value="1"/>
</dbReference>
<keyword evidence="2" id="KW-0677">Repeat</keyword>
<dbReference type="InterPro" id="IPR032675">
    <property type="entry name" value="LRR_dom_sf"/>
</dbReference>
<dbReference type="AlphaFoldDB" id="A0A3Q4BQM4"/>
<dbReference type="Gene3D" id="3.80.10.10">
    <property type="entry name" value="Ribonuclease Inhibitor"/>
    <property type="match status" value="1"/>
</dbReference>
<dbReference type="InterPro" id="IPR051261">
    <property type="entry name" value="NLR"/>
</dbReference>
<reference evidence="3" key="2">
    <citation type="submission" date="2025-09" db="UniProtKB">
        <authorList>
            <consortium name="Ensembl"/>
        </authorList>
    </citation>
    <scope>IDENTIFICATION</scope>
</reference>
<reference evidence="3" key="1">
    <citation type="submission" date="2025-08" db="UniProtKB">
        <authorList>
            <consortium name="Ensembl"/>
        </authorList>
    </citation>
    <scope>IDENTIFICATION</scope>
</reference>
<dbReference type="Proteomes" id="UP000261620">
    <property type="component" value="Unplaced"/>
</dbReference>
<evidence type="ECO:0000313" key="4">
    <source>
        <dbReference type="Proteomes" id="UP000261620"/>
    </source>
</evidence>
<proteinExistence type="predicted"/>
<keyword evidence="4" id="KW-1185">Reference proteome</keyword>
<evidence type="ECO:0000313" key="3">
    <source>
        <dbReference type="Ensembl" id="ENSMMOP00000023337.1"/>
    </source>
</evidence>
<accession>A0A3Q4BQM4</accession>
<organism evidence="3 4">
    <name type="scientific">Mola mola</name>
    <name type="common">Ocean sunfish</name>
    <name type="synonym">Tetraodon mola</name>
    <dbReference type="NCBI Taxonomy" id="94237"/>
    <lineage>
        <taxon>Eukaryota</taxon>
        <taxon>Metazoa</taxon>
        <taxon>Chordata</taxon>
        <taxon>Craniata</taxon>
        <taxon>Vertebrata</taxon>
        <taxon>Euteleostomi</taxon>
        <taxon>Actinopterygii</taxon>
        <taxon>Neopterygii</taxon>
        <taxon>Teleostei</taxon>
        <taxon>Neoteleostei</taxon>
        <taxon>Acanthomorphata</taxon>
        <taxon>Eupercaria</taxon>
        <taxon>Tetraodontiformes</taxon>
        <taxon>Molidae</taxon>
        <taxon>Mola</taxon>
    </lineage>
</organism>
<evidence type="ECO:0000256" key="1">
    <source>
        <dbReference type="ARBA" id="ARBA00022614"/>
    </source>
</evidence>